<proteinExistence type="inferred from homology"/>
<dbReference type="GO" id="GO:0051287">
    <property type="term" value="F:NAD binding"/>
    <property type="evidence" value="ECO:0007669"/>
    <property type="project" value="InterPro"/>
</dbReference>
<comment type="similarity">
    <text evidence="1 4">Belongs to the D-isomer specific 2-hydroxyacid dehydrogenase family.</text>
</comment>
<dbReference type="AlphaFoldDB" id="A0A1S1NPP0"/>
<dbReference type="RefSeq" id="WP_071024412.1">
    <property type="nucleotide sequence ID" value="NZ_MLQM01000031.1"/>
</dbReference>
<organism evidence="7 8">
    <name type="scientific">Mycobacterium talmoniae</name>
    <dbReference type="NCBI Taxonomy" id="1858794"/>
    <lineage>
        <taxon>Bacteria</taxon>
        <taxon>Bacillati</taxon>
        <taxon>Actinomycetota</taxon>
        <taxon>Actinomycetes</taxon>
        <taxon>Mycobacteriales</taxon>
        <taxon>Mycobacteriaceae</taxon>
        <taxon>Mycobacterium</taxon>
    </lineage>
</organism>
<evidence type="ECO:0000256" key="3">
    <source>
        <dbReference type="ARBA" id="ARBA00023027"/>
    </source>
</evidence>
<dbReference type="InterPro" id="IPR006139">
    <property type="entry name" value="D-isomer_2_OHA_DH_cat_dom"/>
</dbReference>
<evidence type="ECO:0000259" key="5">
    <source>
        <dbReference type="Pfam" id="PF00389"/>
    </source>
</evidence>
<name>A0A1S1NPP0_9MYCO</name>
<dbReference type="Gene3D" id="3.40.50.720">
    <property type="entry name" value="NAD(P)-binding Rossmann-like Domain"/>
    <property type="match status" value="2"/>
</dbReference>
<evidence type="ECO:0000256" key="1">
    <source>
        <dbReference type="ARBA" id="ARBA00005854"/>
    </source>
</evidence>
<dbReference type="InterPro" id="IPR036291">
    <property type="entry name" value="NAD(P)-bd_dom_sf"/>
</dbReference>
<evidence type="ECO:0000256" key="2">
    <source>
        <dbReference type="ARBA" id="ARBA00023002"/>
    </source>
</evidence>
<dbReference type="SUPFAM" id="SSF52283">
    <property type="entry name" value="Formate/glycerate dehydrogenase catalytic domain-like"/>
    <property type="match status" value="1"/>
</dbReference>
<dbReference type="PANTHER" id="PTHR43333">
    <property type="entry name" value="2-HACID_DH_C DOMAIN-CONTAINING PROTEIN"/>
    <property type="match status" value="1"/>
</dbReference>
<dbReference type="Pfam" id="PF02826">
    <property type="entry name" value="2-Hacid_dh_C"/>
    <property type="match status" value="1"/>
</dbReference>
<dbReference type="EMBL" id="MLQM01000031">
    <property type="protein sequence ID" value="OHV04755.1"/>
    <property type="molecule type" value="Genomic_DNA"/>
</dbReference>
<dbReference type="GO" id="GO:0016616">
    <property type="term" value="F:oxidoreductase activity, acting on the CH-OH group of donors, NAD or NADP as acceptor"/>
    <property type="evidence" value="ECO:0007669"/>
    <property type="project" value="InterPro"/>
</dbReference>
<dbReference type="SUPFAM" id="SSF51735">
    <property type="entry name" value="NAD(P)-binding Rossmann-fold domains"/>
    <property type="match status" value="1"/>
</dbReference>
<dbReference type="PANTHER" id="PTHR43333:SF1">
    <property type="entry name" value="D-ISOMER SPECIFIC 2-HYDROXYACID DEHYDROGENASE NAD-BINDING DOMAIN-CONTAINING PROTEIN"/>
    <property type="match status" value="1"/>
</dbReference>
<gene>
    <name evidence="7" type="ORF">BKN37_08520</name>
</gene>
<keyword evidence="8" id="KW-1185">Reference proteome</keyword>
<evidence type="ECO:0000256" key="4">
    <source>
        <dbReference type="RuleBase" id="RU003719"/>
    </source>
</evidence>
<accession>A0A1S1NPP0</accession>
<keyword evidence="3" id="KW-0520">NAD</keyword>
<evidence type="ECO:0000313" key="8">
    <source>
        <dbReference type="Proteomes" id="UP000179734"/>
    </source>
</evidence>
<feature type="domain" description="D-isomer specific 2-hydroxyacid dehydrogenase catalytic" evidence="5">
    <location>
        <begin position="42"/>
        <end position="316"/>
    </location>
</feature>
<protein>
    <submittedName>
        <fullName evidence="7">Hydroxyacid dehydrogenase</fullName>
    </submittedName>
</protein>
<feature type="domain" description="D-isomer specific 2-hydroxyacid dehydrogenase NAD-binding" evidence="6">
    <location>
        <begin position="115"/>
        <end position="284"/>
    </location>
</feature>
<evidence type="ECO:0000259" key="6">
    <source>
        <dbReference type="Pfam" id="PF02826"/>
    </source>
</evidence>
<dbReference type="InterPro" id="IPR006140">
    <property type="entry name" value="D-isomer_DH_NAD-bd"/>
</dbReference>
<dbReference type="Pfam" id="PF00389">
    <property type="entry name" value="2-Hacid_dh"/>
    <property type="match status" value="1"/>
</dbReference>
<dbReference type="CDD" id="cd05300">
    <property type="entry name" value="2-Hacid_dh_1"/>
    <property type="match status" value="1"/>
</dbReference>
<evidence type="ECO:0000313" key="7">
    <source>
        <dbReference type="EMBL" id="OHV04755.1"/>
    </source>
</evidence>
<comment type="caution">
    <text evidence="7">The sequence shown here is derived from an EMBL/GenBank/DDBJ whole genome shotgun (WGS) entry which is preliminary data.</text>
</comment>
<sequence>MRFYGVNVGARSVVTIQHGESIPAQLSTISADAELRMVPSPRLAEALPGADVLFVYDFSSPALRSAWPAADSLRWVQVASVGVDAVLFDGLIDSEVILTNSRGIFEEPIAEYVLGQILAFAKDFHRSWSAQEAHRWQHFESEPIAGKSATIVGTGPVGRAIARLLSAAGMRVRGVGRRARTDPDFGEIGADLLAALADTDYVVLAAPLTEQTRGMMNADALAALPPRARLINVGRGELVLTDALVAALQTGRLAGAALDVVDPEPLPPGHPLWTAPNVRLTPHNSGDVAGWTDQLQQQFIANFRRYVSGQPLHNVVDKHRGYAPTG</sequence>
<reference evidence="7 8" key="1">
    <citation type="submission" date="2016-10" db="EMBL/GenBank/DDBJ databases">
        <title>Genome sequence of Mycobacterium talmonii.</title>
        <authorList>
            <person name="Greninger A.L."/>
            <person name="Elliott B."/>
            <person name="Vasireddy S."/>
            <person name="Vasireddy R."/>
        </authorList>
    </citation>
    <scope>NUCLEOTIDE SEQUENCE [LARGE SCALE GENOMIC DNA]</scope>
    <source>
        <strain evidence="8">NE-TNMC-100812</strain>
    </source>
</reference>
<dbReference type="Proteomes" id="UP000179734">
    <property type="component" value="Unassembled WGS sequence"/>
</dbReference>
<keyword evidence="2 4" id="KW-0560">Oxidoreductase</keyword>